<reference evidence="2" key="1">
    <citation type="submission" date="2018-05" db="EMBL/GenBank/DDBJ databases">
        <title>Ignatzschineria dubaiensis sp. nov., isolated from necrotic foot tissues of dromedaries (Camelus dromedarius) and associated maggots in Dubai, United Arab Emirates.</title>
        <authorList>
            <person name="Tsang C.C."/>
            <person name="Tang J.Y.M."/>
            <person name="Fong J.Y.H."/>
            <person name="Kinne J."/>
            <person name="Lee H.H."/>
            <person name="Joseph M."/>
            <person name="Jose S."/>
            <person name="Schuster R.K."/>
            <person name="Tang Y."/>
            <person name="Sivakumar S."/>
            <person name="Chen J.H.K."/>
            <person name="Teng J.L.L."/>
            <person name="Lau S.K.P."/>
            <person name="Wernery U."/>
            <person name="Woo P.C.Y."/>
        </authorList>
    </citation>
    <scope>NUCLEOTIDE SEQUENCE [LARGE SCALE GENOMIC DNA]</scope>
    <source>
        <strain evidence="2">UAE-HKU58</strain>
    </source>
</reference>
<name>A0ABX5L237_9GAMM</name>
<dbReference type="RefSeq" id="WP_109201342.1">
    <property type="nucleotide sequence ID" value="NZ_QEWS01000003.1"/>
</dbReference>
<sequence>MSQFTFELFDGLTLGENADAECQKTVVLKELTAAEIFRAEDHSEQPTRTVDGWELIASPTRLSRELVRLSVVRVGEIDGLSSRTMGMLSSRDLQLLYAKHEEFSGLQDALLKKRLEDAQKLGKP</sequence>
<evidence type="ECO:0000313" key="1">
    <source>
        <dbReference type="EMBL" id="PWD93018.1"/>
    </source>
</evidence>
<dbReference type="Pfam" id="PF23746">
    <property type="entry name" value="Gp41_Mu"/>
    <property type="match status" value="1"/>
</dbReference>
<comment type="caution">
    <text evidence="1">The sequence shown here is derived from an EMBL/GenBank/DDBJ whole genome shotgun (WGS) entry which is preliminary data.</text>
</comment>
<keyword evidence="2" id="KW-1185">Reference proteome</keyword>
<accession>A0ABX5L237</accession>
<dbReference type="EMBL" id="QEWV01000003">
    <property type="protein sequence ID" value="PWD93018.1"/>
    <property type="molecule type" value="Genomic_DNA"/>
</dbReference>
<protein>
    <recommendedName>
        <fullName evidence="3">Phage tail assembly protein</fullName>
    </recommendedName>
</protein>
<organism evidence="1 2">
    <name type="scientific">Ignatzschineria cameli</name>
    <dbReference type="NCBI Taxonomy" id="2182793"/>
    <lineage>
        <taxon>Bacteria</taxon>
        <taxon>Pseudomonadati</taxon>
        <taxon>Pseudomonadota</taxon>
        <taxon>Gammaproteobacteria</taxon>
        <taxon>Cardiobacteriales</taxon>
        <taxon>Ignatzschineriaceae</taxon>
        <taxon>Ignatzschineria</taxon>
    </lineage>
</organism>
<dbReference type="InterPro" id="IPR056974">
    <property type="entry name" value="Tail_Gp41-like"/>
</dbReference>
<gene>
    <name evidence="1" type="ORF">DC078_04155</name>
</gene>
<dbReference type="Proteomes" id="UP000245217">
    <property type="component" value="Unassembled WGS sequence"/>
</dbReference>
<evidence type="ECO:0000313" key="2">
    <source>
        <dbReference type="Proteomes" id="UP000245217"/>
    </source>
</evidence>
<evidence type="ECO:0008006" key="3">
    <source>
        <dbReference type="Google" id="ProtNLM"/>
    </source>
</evidence>
<proteinExistence type="predicted"/>